<evidence type="ECO:0000313" key="3">
    <source>
        <dbReference type="Proteomes" id="UP000185687"/>
    </source>
</evidence>
<dbReference type="AlphaFoldDB" id="A0A1N7D3V8"/>
<dbReference type="Proteomes" id="UP000185687">
    <property type="component" value="Unassembled WGS sequence"/>
</dbReference>
<dbReference type="PANTHER" id="PTHR30222">
    <property type="entry name" value="SPERMIDINE/PUTRESCINE-BINDING PERIPLASMIC PROTEIN"/>
    <property type="match status" value="1"/>
</dbReference>
<gene>
    <name evidence="2" type="ORF">SAMN05421809_2043</name>
</gene>
<reference evidence="2 3" key="1">
    <citation type="submission" date="2017-01" db="EMBL/GenBank/DDBJ databases">
        <authorList>
            <person name="Mah S.A."/>
            <person name="Swanson W.J."/>
            <person name="Moy G.W."/>
            <person name="Vacquier V.D."/>
        </authorList>
    </citation>
    <scope>NUCLEOTIDE SEQUENCE [LARGE SCALE GENOMIC DNA]</scope>
    <source>
        <strain evidence="2 3">CGMCC 1.8909</strain>
    </source>
</reference>
<sequence length="367" mass="41817">MYYCVMYYGHMADDSDSQTVSRRDVLRTGTIASTAILAGCIGGGGDTLSYISRGGITQESEREVMEEWSEESGVDVTHQEVSDDSEILELIAASPEEFDFTNLVPAAFSEHRLEYDGELFATIDYGEIPNYDNIKDSWQDAPFLEGHDLGTFYYNNSQGIAYSTEHAEPTSWEDIMEPEHEGTVTLHDNAVTRFANTSALLDIDPAEAVNDDDLWDEVASEMEEFHQNTFNYWVAGDEWMRLLREEQAHLVEGWGGRTENLVEEGHPVDYVIPEEGCLTYSTAFTVVDESEMKEDVYDLLNFLYERENAVELTLGHRYPVQLEDPPDEITERHDYTDHPDDVLWFDWDEIVPVQAELESLHAEIKSI</sequence>
<dbReference type="EMBL" id="FTNP01000002">
    <property type="protein sequence ID" value="SIR70549.1"/>
    <property type="molecule type" value="Genomic_DNA"/>
</dbReference>
<dbReference type="PANTHER" id="PTHR30222:SF17">
    <property type="entry name" value="SPERMIDINE_PUTRESCINE-BINDING PERIPLASMIC PROTEIN"/>
    <property type="match status" value="1"/>
</dbReference>
<proteinExistence type="predicted"/>
<keyword evidence="1" id="KW-0732">Signal</keyword>
<dbReference type="SUPFAM" id="SSF53850">
    <property type="entry name" value="Periplasmic binding protein-like II"/>
    <property type="match status" value="1"/>
</dbReference>
<protein>
    <submittedName>
        <fullName evidence="2">Spermidine/putrescine-binding protein</fullName>
    </submittedName>
</protein>
<evidence type="ECO:0000313" key="2">
    <source>
        <dbReference type="EMBL" id="SIR70549.1"/>
    </source>
</evidence>
<dbReference type="STRING" id="588898.BB347_11540"/>
<keyword evidence="3" id="KW-1185">Reference proteome</keyword>
<accession>A0A1N7D3V8</accession>
<dbReference type="Pfam" id="PF13343">
    <property type="entry name" value="SBP_bac_6"/>
    <property type="match status" value="1"/>
</dbReference>
<dbReference type="Gene3D" id="3.40.190.10">
    <property type="entry name" value="Periplasmic binding protein-like II"/>
    <property type="match status" value="2"/>
</dbReference>
<name>A0A1N7D3V8_9EURY</name>
<evidence type="ECO:0000256" key="1">
    <source>
        <dbReference type="ARBA" id="ARBA00022729"/>
    </source>
</evidence>
<organism evidence="2 3">
    <name type="scientific">Natronorubrum daqingense</name>
    <dbReference type="NCBI Taxonomy" id="588898"/>
    <lineage>
        <taxon>Archaea</taxon>
        <taxon>Methanobacteriati</taxon>
        <taxon>Methanobacteriota</taxon>
        <taxon>Stenosarchaea group</taxon>
        <taxon>Halobacteria</taxon>
        <taxon>Halobacteriales</taxon>
        <taxon>Natrialbaceae</taxon>
        <taxon>Natronorubrum</taxon>
    </lineage>
</organism>